<gene>
    <name evidence="3" type="ORF">UFOPK3402_01049</name>
</gene>
<dbReference type="Pfam" id="PF00535">
    <property type="entry name" value="Glycos_transf_2"/>
    <property type="match status" value="1"/>
</dbReference>
<evidence type="ECO:0000313" key="3">
    <source>
        <dbReference type="EMBL" id="CAB4877758.1"/>
    </source>
</evidence>
<name>A0A6J7E6Q7_9ZZZZ</name>
<dbReference type="InterPro" id="IPR001173">
    <property type="entry name" value="Glyco_trans_2-like"/>
</dbReference>
<dbReference type="PANTHER" id="PTHR43685:SF14">
    <property type="entry name" value="GLYCOSYLTRANSFERASE 2-LIKE DOMAIN-CONTAINING PROTEIN"/>
    <property type="match status" value="1"/>
</dbReference>
<dbReference type="SUPFAM" id="SSF53448">
    <property type="entry name" value="Nucleotide-diphospho-sugar transferases"/>
    <property type="match status" value="1"/>
</dbReference>
<dbReference type="CDD" id="cd02525">
    <property type="entry name" value="Succinoglycan_BP_ExoA"/>
    <property type="match status" value="1"/>
</dbReference>
<keyword evidence="1" id="KW-0812">Transmembrane</keyword>
<accession>A0A6J7E6Q7</accession>
<evidence type="ECO:0000256" key="1">
    <source>
        <dbReference type="SAM" id="Phobius"/>
    </source>
</evidence>
<feature type="transmembrane region" description="Helical" evidence="1">
    <location>
        <begin position="273"/>
        <end position="292"/>
    </location>
</feature>
<feature type="domain" description="Glycosyltransferase 2-like" evidence="2">
    <location>
        <begin position="9"/>
        <end position="172"/>
    </location>
</feature>
<dbReference type="InterPro" id="IPR050834">
    <property type="entry name" value="Glycosyltransf_2"/>
</dbReference>
<evidence type="ECO:0000259" key="2">
    <source>
        <dbReference type="Pfam" id="PF00535"/>
    </source>
</evidence>
<organism evidence="3">
    <name type="scientific">freshwater metagenome</name>
    <dbReference type="NCBI Taxonomy" id="449393"/>
    <lineage>
        <taxon>unclassified sequences</taxon>
        <taxon>metagenomes</taxon>
        <taxon>ecological metagenomes</taxon>
    </lineage>
</organism>
<dbReference type="Gene3D" id="3.90.550.10">
    <property type="entry name" value="Spore Coat Polysaccharide Biosynthesis Protein SpsA, Chain A"/>
    <property type="match status" value="1"/>
</dbReference>
<keyword evidence="1" id="KW-0472">Membrane</keyword>
<feature type="transmembrane region" description="Helical" evidence="1">
    <location>
        <begin position="246"/>
        <end position="267"/>
    </location>
</feature>
<sequence length="339" mass="36148">MSEQLPRVSVIMPVINEERHLADAVEGILGQDYSGDLEVVIAVGPSRDRTRAIADHLAEVHPNVVVVANPTGRTPAGLNAAIAHASGEVIIRVDGHAMIPRDYASTAVSAIAATGADNVGGIMAAVGSTDFECAVARAMTSKFGVGGASFHVGGEPGPALTVYLGCFRREALARVGGYDDTMERAQDWEMNLRIRQTGGIVWFTPDLQVTYRPRPTVRALAKQYHDYGRWRREVARRHPDTISLRYLAAPVAVVGIAFGIAVGIAGVAIGIEWLAVLGFAAPLGYLAANLAASVESTIRRPRLRWRTALSMPIVYATMHGAWGLGFLRGVPAPKSDVTP</sequence>
<keyword evidence="1" id="KW-1133">Transmembrane helix</keyword>
<proteinExistence type="predicted"/>
<feature type="transmembrane region" description="Helical" evidence="1">
    <location>
        <begin position="313"/>
        <end position="330"/>
    </location>
</feature>
<dbReference type="InterPro" id="IPR029044">
    <property type="entry name" value="Nucleotide-diphossugar_trans"/>
</dbReference>
<protein>
    <submittedName>
        <fullName evidence="3">Unannotated protein</fullName>
    </submittedName>
</protein>
<dbReference type="PANTHER" id="PTHR43685">
    <property type="entry name" value="GLYCOSYLTRANSFERASE"/>
    <property type="match status" value="1"/>
</dbReference>
<dbReference type="EMBL" id="CAFBLS010000120">
    <property type="protein sequence ID" value="CAB4877758.1"/>
    <property type="molecule type" value="Genomic_DNA"/>
</dbReference>
<reference evidence="3" key="1">
    <citation type="submission" date="2020-05" db="EMBL/GenBank/DDBJ databases">
        <authorList>
            <person name="Chiriac C."/>
            <person name="Salcher M."/>
            <person name="Ghai R."/>
            <person name="Kavagutti S V."/>
        </authorList>
    </citation>
    <scope>NUCLEOTIDE SEQUENCE</scope>
</reference>
<dbReference type="AlphaFoldDB" id="A0A6J7E6Q7"/>